<dbReference type="FunFam" id="2.30.30.490:FF:000017">
    <property type="entry name" value="Bromo-adjacent homology (BAH) domain-containing protein"/>
    <property type="match status" value="1"/>
</dbReference>
<accession>A0AA41V1W9</accession>
<keyword evidence="3" id="KW-1185">Reference proteome</keyword>
<dbReference type="EMBL" id="JAJJMA010081708">
    <property type="protein sequence ID" value="MCL7028622.1"/>
    <property type="molecule type" value="Genomic_DNA"/>
</dbReference>
<organism evidence="2 3">
    <name type="scientific">Papaver nudicaule</name>
    <name type="common">Iceland poppy</name>
    <dbReference type="NCBI Taxonomy" id="74823"/>
    <lineage>
        <taxon>Eukaryota</taxon>
        <taxon>Viridiplantae</taxon>
        <taxon>Streptophyta</taxon>
        <taxon>Embryophyta</taxon>
        <taxon>Tracheophyta</taxon>
        <taxon>Spermatophyta</taxon>
        <taxon>Magnoliopsida</taxon>
        <taxon>Ranunculales</taxon>
        <taxon>Papaveraceae</taxon>
        <taxon>Papaveroideae</taxon>
        <taxon>Papaver</taxon>
    </lineage>
</organism>
<dbReference type="InterPro" id="IPR035979">
    <property type="entry name" value="RBD_domain_sf"/>
</dbReference>
<gene>
    <name evidence="2" type="ORF">MKW94_024489</name>
</gene>
<comment type="caution">
    <text evidence="2">The sequence shown here is derived from an EMBL/GenBank/DDBJ whole genome shotgun (WGS) entry which is preliminary data.</text>
</comment>
<dbReference type="PROSITE" id="PS51038">
    <property type="entry name" value="BAH"/>
    <property type="match status" value="1"/>
</dbReference>
<dbReference type="SUPFAM" id="SSF54928">
    <property type="entry name" value="RNA-binding domain, RBD"/>
    <property type="match status" value="1"/>
</dbReference>
<dbReference type="InterPro" id="IPR043151">
    <property type="entry name" value="BAH_sf"/>
</dbReference>
<reference evidence="2" key="1">
    <citation type="submission" date="2022-03" db="EMBL/GenBank/DDBJ databases">
        <title>A functionally conserved STORR gene fusion in Papaver species that diverged 16.8 million years ago.</title>
        <authorList>
            <person name="Catania T."/>
        </authorList>
    </citation>
    <scope>NUCLEOTIDE SEQUENCE</scope>
    <source>
        <strain evidence="2">S-191538</strain>
    </source>
</reference>
<dbReference type="Proteomes" id="UP001177140">
    <property type="component" value="Unassembled WGS sequence"/>
</dbReference>
<dbReference type="PANTHER" id="PTHR47073">
    <property type="entry name" value="PROTEIN ANTI-SILENCING 1"/>
    <property type="match status" value="1"/>
</dbReference>
<dbReference type="AlphaFoldDB" id="A0AA41V1W9"/>
<name>A0AA41V1W9_PAPNU</name>
<dbReference type="PANTHER" id="PTHR47073:SF2">
    <property type="entry name" value="PROTEIN ANTI-SILENCING 1"/>
    <property type="match status" value="1"/>
</dbReference>
<feature type="domain" description="BAH" evidence="1">
    <location>
        <begin position="39"/>
        <end position="167"/>
    </location>
</feature>
<dbReference type="Gene3D" id="3.30.70.330">
    <property type="match status" value="1"/>
</dbReference>
<dbReference type="Pfam" id="PF01426">
    <property type="entry name" value="BAH"/>
    <property type="match status" value="1"/>
</dbReference>
<proteinExistence type="predicted"/>
<dbReference type="SMART" id="SM00439">
    <property type="entry name" value="BAH"/>
    <property type="match status" value="1"/>
</dbReference>
<evidence type="ECO:0000259" key="1">
    <source>
        <dbReference type="PROSITE" id="PS51038"/>
    </source>
</evidence>
<dbReference type="InterPro" id="IPR012677">
    <property type="entry name" value="Nucleotide-bd_a/b_plait_sf"/>
</dbReference>
<evidence type="ECO:0000313" key="3">
    <source>
        <dbReference type="Proteomes" id="UP001177140"/>
    </source>
</evidence>
<evidence type="ECO:0000313" key="2">
    <source>
        <dbReference type="EMBL" id="MCL7028622.1"/>
    </source>
</evidence>
<dbReference type="Gene3D" id="2.30.30.490">
    <property type="match status" value="1"/>
</dbReference>
<dbReference type="GO" id="GO:0003723">
    <property type="term" value="F:RNA binding"/>
    <property type="evidence" value="ECO:0007669"/>
    <property type="project" value="TreeGrafter"/>
</dbReference>
<dbReference type="GO" id="GO:0003682">
    <property type="term" value="F:chromatin binding"/>
    <property type="evidence" value="ECO:0007669"/>
    <property type="project" value="InterPro"/>
</dbReference>
<sequence>MSWDAEEETDNKLDFKWGKLKGKSQNNVELYESFTFDGVEYFLYDCVYLRPPDDSEAHYIGKIVKIMKHPSSRKNVKIVWFFRPSEIPNWLRVRDITYHVHEIFLASGKGVGIGNVNPVEAIVGKCNVVCTSEDKRNPQPSKKELRMADFVFSRTFDVHEYTFSDQLDDNISGIEVEHFFNNKETQKVDKIKAPIVQTKEKAKLKPVEGGEVVGNAVGVRKPRMRCKDAATVHIRHDQPVDVDRTKTNPKLAQGTNMQLDFQCMKTDVTAKESFQPANRRILSSTSLDKATKFKDKEVAPKPVLKKFTTADTYYLKMKKSLNTTEPRKDFARHDKGIFSPVIPSKRPAKFSDREVAAGFTQEKRRADIQPLIMRKQDLIERREKVHAKDLGGHYSGISTTVNLSDLATSLPYEEAPEASRLKKMFSSDSLTSETQQKADVDRSKWFESLTWEQRMDHACEKGTLVRLQNLDPSYTSAEIENIMWTYLKVKCIAKVLQQSTFSSPHNGQALLIFEKEAQAEMVISELRNRCLMLPNGRPLIAQRGVSRVLPDKSAKLIGHLILDGINKRREQTEAVSTSHHTQPDNLEYEQALDWIVMQKRSEAQWRALYKGHGKELAALKAELKQ</sequence>
<protein>
    <recommendedName>
        <fullName evidence="1">BAH domain-containing protein</fullName>
    </recommendedName>
</protein>
<dbReference type="InterPro" id="IPR001025">
    <property type="entry name" value="BAH_dom"/>
</dbReference>